<organism evidence="10 11">
    <name type="scientific">Marseilla massiliensis</name>
    <dbReference type="NCBI Taxonomy" id="1841864"/>
    <lineage>
        <taxon>Bacteria</taxon>
        <taxon>Pseudomonadati</taxon>
        <taxon>Bacteroidota</taxon>
        <taxon>Bacteroidia</taxon>
        <taxon>Bacteroidales</taxon>
        <taxon>Prevotellaceae</taxon>
        <taxon>Marseilla</taxon>
    </lineage>
</organism>
<dbReference type="InterPro" id="IPR050291">
    <property type="entry name" value="CDF_Transporter"/>
</dbReference>
<dbReference type="SUPFAM" id="SSF161111">
    <property type="entry name" value="Cation efflux protein transmembrane domain-like"/>
    <property type="match status" value="1"/>
</dbReference>
<feature type="transmembrane region" description="Helical" evidence="7">
    <location>
        <begin position="38"/>
        <end position="59"/>
    </location>
</feature>
<comment type="subcellular location">
    <subcellularLocation>
        <location evidence="1">Membrane</location>
        <topology evidence="1">Multi-pass membrane protein</topology>
    </subcellularLocation>
</comment>
<keyword evidence="6 7" id="KW-0472">Membrane</keyword>
<dbReference type="Gene3D" id="1.20.1510.10">
    <property type="entry name" value="Cation efflux protein transmembrane domain"/>
    <property type="match status" value="1"/>
</dbReference>
<proteinExistence type="inferred from homology"/>
<dbReference type="InterPro" id="IPR027470">
    <property type="entry name" value="Cation_efflux_CTD"/>
</dbReference>
<gene>
    <name evidence="10" type="ORF">H6A34_05010</name>
</gene>
<dbReference type="GO" id="GO:0008324">
    <property type="term" value="F:monoatomic cation transmembrane transporter activity"/>
    <property type="evidence" value="ECO:0007669"/>
    <property type="project" value="InterPro"/>
</dbReference>
<evidence type="ECO:0000259" key="9">
    <source>
        <dbReference type="Pfam" id="PF16916"/>
    </source>
</evidence>
<feature type="transmembrane region" description="Helical" evidence="7">
    <location>
        <begin position="113"/>
        <end position="130"/>
    </location>
</feature>
<evidence type="ECO:0000256" key="3">
    <source>
        <dbReference type="ARBA" id="ARBA00022448"/>
    </source>
</evidence>
<reference evidence="10" key="2">
    <citation type="journal article" date="2021" name="Sci. Rep.">
        <title>The distribution of antibiotic resistance genes in chicken gut microbiota commensals.</title>
        <authorList>
            <person name="Juricova H."/>
            <person name="Matiasovicova J."/>
            <person name="Kubasova T."/>
            <person name="Cejkova D."/>
            <person name="Rychlik I."/>
        </authorList>
    </citation>
    <scope>NUCLEOTIDE SEQUENCE</scope>
    <source>
        <strain evidence="10">An824</strain>
    </source>
</reference>
<name>A0A938WSH9_9BACT</name>
<dbReference type="Pfam" id="PF16916">
    <property type="entry name" value="ZT_dimer"/>
    <property type="match status" value="1"/>
</dbReference>
<dbReference type="RefSeq" id="WP_205103873.1">
    <property type="nucleotide sequence ID" value="NZ_JACJJG010000016.1"/>
</dbReference>
<evidence type="ECO:0000256" key="4">
    <source>
        <dbReference type="ARBA" id="ARBA00022692"/>
    </source>
</evidence>
<dbReference type="GO" id="GO:0016020">
    <property type="term" value="C:membrane"/>
    <property type="evidence" value="ECO:0007669"/>
    <property type="project" value="UniProtKB-SubCell"/>
</dbReference>
<keyword evidence="11" id="KW-1185">Reference proteome</keyword>
<dbReference type="Proteomes" id="UP000706891">
    <property type="component" value="Unassembled WGS sequence"/>
</dbReference>
<dbReference type="EMBL" id="JACJJG010000016">
    <property type="protein sequence ID" value="MBM6673235.1"/>
    <property type="molecule type" value="Genomic_DNA"/>
</dbReference>
<dbReference type="InterPro" id="IPR058533">
    <property type="entry name" value="Cation_efflux_TM"/>
</dbReference>
<dbReference type="InterPro" id="IPR036837">
    <property type="entry name" value="Cation_efflux_CTD_sf"/>
</dbReference>
<accession>A0A938WSH9</accession>
<dbReference type="AlphaFoldDB" id="A0A938WSH9"/>
<comment type="caution">
    <text evidence="10">The sequence shown here is derived from an EMBL/GenBank/DDBJ whole genome shotgun (WGS) entry which is preliminary data.</text>
</comment>
<evidence type="ECO:0000256" key="1">
    <source>
        <dbReference type="ARBA" id="ARBA00004141"/>
    </source>
</evidence>
<protein>
    <submittedName>
        <fullName evidence="10">Cation transporter</fullName>
    </submittedName>
</protein>
<feature type="transmembrane region" description="Helical" evidence="7">
    <location>
        <begin position="161"/>
        <end position="181"/>
    </location>
</feature>
<feature type="domain" description="Cation efflux protein transmembrane" evidence="8">
    <location>
        <begin position="14"/>
        <end position="212"/>
    </location>
</feature>
<evidence type="ECO:0000313" key="11">
    <source>
        <dbReference type="Proteomes" id="UP000706891"/>
    </source>
</evidence>
<feature type="transmembrane region" description="Helical" evidence="7">
    <location>
        <begin position="12"/>
        <end position="32"/>
    </location>
</feature>
<sequence length="303" mass="33139">MYSREKRIYRVTVLGSVVNVLLVALKFAFGIVGRSSAMIADAVHSLSDLVTDVVVIVFVRLSNKPQDADHDYGHGKYETLATAFIGLALLAVGIVILYGGAEKIVSALHGEALPRPGVIALWAALVSILAKEWCYRFTVKVGRETGSSAVVANAWHHRSDAFSSIGTALGISGAIFLGPRWTVLDPIAAVIVSFFIVKTALGLMKQASDELLEKSLPDDVEREIRETAEACPGVSGVHNLRTRRIGNIISIEMHVRMPGGLTLYEAHRRATDIERELRRRFGEGTYINLHIEPLKVDGRYVEP</sequence>
<evidence type="ECO:0000256" key="7">
    <source>
        <dbReference type="SAM" id="Phobius"/>
    </source>
</evidence>
<reference evidence="10" key="1">
    <citation type="submission" date="2020-08" db="EMBL/GenBank/DDBJ databases">
        <authorList>
            <person name="Cejkova D."/>
            <person name="Kubasova T."/>
            <person name="Jahodarova E."/>
            <person name="Rychlik I."/>
        </authorList>
    </citation>
    <scope>NUCLEOTIDE SEQUENCE</scope>
    <source>
        <strain evidence="10">An824</strain>
    </source>
</reference>
<feature type="transmembrane region" description="Helical" evidence="7">
    <location>
        <begin position="187"/>
        <end position="204"/>
    </location>
</feature>
<evidence type="ECO:0000259" key="8">
    <source>
        <dbReference type="Pfam" id="PF01545"/>
    </source>
</evidence>
<dbReference type="PANTHER" id="PTHR43840">
    <property type="entry name" value="MITOCHONDRIAL METAL TRANSPORTER 1-RELATED"/>
    <property type="match status" value="1"/>
</dbReference>
<keyword evidence="4 7" id="KW-0812">Transmembrane</keyword>
<comment type="similarity">
    <text evidence="2">Belongs to the cation diffusion facilitator (CDF) transporter (TC 2.A.4) family.</text>
</comment>
<keyword evidence="5 7" id="KW-1133">Transmembrane helix</keyword>
<dbReference type="InterPro" id="IPR002524">
    <property type="entry name" value="Cation_efflux"/>
</dbReference>
<dbReference type="InterPro" id="IPR027469">
    <property type="entry name" value="Cation_efflux_TMD_sf"/>
</dbReference>
<evidence type="ECO:0000256" key="2">
    <source>
        <dbReference type="ARBA" id="ARBA00008114"/>
    </source>
</evidence>
<feature type="transmembrane region" description="Helical" evidence="7">
    <location>
        <begin position="80"/>
        <end position="101"/>
    </location>
</feature>
<feature type="domain" description="Cation efflux protein cytoplasmic" evidence="9">
    <location>
        <begin position="216"/>
        <end position="293"/>
    </location>
</feature>
<evidence type="ECO:0000313" key="10">
    <source>
        <dbReference type="EMBL" id="MBM6673235.1"/>
    </source>
</evidence>
<dbReference type="Pfam" id="PF01545">
    <property type="entry name" value="Cation_efflux"/>
    <property type="match status" value="1"/>
</dbReference>
<evidence type="ECO:0000256" key="5">
    <source>
        <dbReference type="ARBA" id="ARBA00022989"/>
    </source>
</evidence>
<dbReference type="SUPFAM" id="SSF160240">
    <property type="entry name" value="Cation efflux protein cytoplasmic domain-like"/>
    <property type="match status" value="1"/>
</dbReference>
<dbReference type="PANTHER" id="PTHR43840:SF15">
    <property type="entry name" value="MITOCHONDRIAL METAL TRANSPORTER 1-RELATED"/>
    <property type="match status" value="1"/>
</dbReference>
<evidence type="ECO:0000256" key="6">
    <source>
        <dbReference type="ARBA" id="ARBA00023136"/>
    </source>
</evidence>
<dbReference type="Gene3D" id="3.30.70.1350">
    <property type="entry name" value="Cation efflux protein, cytoplasmic domain"/>
    <property type="match status" value="1"/>
</dbReference>
<dbReference type="NCBIfam" id="TIGR01297">
    <property type="entry name" value="CDF"/>
    <property type="match status" value="1"/>
</dbReference>
<dbReference type="FunFam" id="1.20.1510.10:FF:000006">
    <property type="entry name" value="Divalent cation efflux transporter"/>
    <property type="match status" value="1"/>
</dbReference>
<keyword evidence="3" id="KW-0813">Transport</keyword>